<dbReference type="GO" id="GO:0006914">
    <property type="term" value="P:autophagy"/>
    <property type="evidence" value="ECO:0007669"/>
    <property type="project" value="InterPro"/>
</dbReference>
<feature type="region of interest" description="Disordered" evidence="1">
    <location>
        <begin position="1202"/>
        <end position="1264"/>
    </location>
</feature>
<evidence type="ECO:0000313" key="4">
    <source>
        <dbReference type="Proteomes" id="UP000239563"/>
    </source>
</evidence>
<feature type="region of interest" description="Disordered" evidence="1">
    <location>
        <begin position="1049"/>
        <end position="1107"/>
    </location>
</feature>
<feature type="region of interest" description="Disordered" evidence="1">
    <location>
        <begin position="1130"/>
        <end position="1189"/>
    </location>
</feature>
<feature type="compositionally biased region" description="Acidic residues" evidence="1">
    <location>
        <begin position="1146"/>
        <end position="1160"/>
    </location>
</feature>
<evidence type="ECO:0000259" key="2">
    <source>
        <dbReference type="Pfam" id="PF21034"/>
    </source>
</evidence>
<dbReference type="GO" id="GO:0005737">
    <property type="term" value="C:cytoplasm"/>
    <property type="evidence" value="ECO:0007669"/>
    <property type="project" value="TreeGrafter"/>
</dbReference>
<dbReference type="SUPFAM" id="SSF82171">
    <property type="entry name" value="DPP6 N-terminal domain-like"/>
    <property type="match status" value="1"/>
</dbReference>
<dbReference type="Pfam" id="PF21034">
    <property type="entry name" value="BCAS3_WD40"/>
    <property type="match status" value="1"/>
</dbReference>
<feature type="domain" description="BCAS3 WD40" evidence="2">
    <location>
        <begin position="501"/>
        <end position="633"/>
    </location>
</feature>
<feature type="region of interest" description="Disordered" evidence="1">
    <location>
        <begin position="999"/>
        <end position="1022"/>
    </location>
</feature>
<organism evidence="3 4">
    <name type="scientific">Sporisorium reilianum f. sp. reilianum</name>
    <dbReference type="NCBI Taxonomy" id="72559"/>
    <lineage>
        <taxon>Eukaryota</taxon>
        <taxon>Fungi</taxon>
        <taxon>Dikarya</taxon>
        <taxon>Basidiomycota</taxon>
        <taxon>Ustilaginomycotina</taxon>
        <taxon>Ustilaginomycetes</taxon>
        <taxon>Ustilaginales</taxon>
        <taxon>Ustilaginaceae</taxon>
        <taxon>Sporisorium</taxon>
    </lineage>
</organism>
<feature type="compositionally biased region" description="Polar residues" evidence="1">
    <location>
        <begin position="1088"/>
        <end position="1100"/>
    </location>
</feature>
<dbReference type="Gene3D" id="2.130.10.10">
    <property type="entry name" value="YVTN repeat-like/Quinoprotein amine dehydrogenase"/>
    <property type="match status" value="1"/>
</dbReference>
<accession>A0A2N8UEF5</accession>
<feature type="compositionally biased region" description="Low complexity" evidence="1">
    <location>
        <begin position="426"/>
        <end position="435"/>
    </location>
</feature>
<evidence type="ECO:0000313" key="3">
    <source>
        <dbReference type="EMBL" id="SJX63365.1"/>
    </source>
</evidence>
<sequence>MSPRSNVSNASSTKQNKKQTDSSLDTSSPSSPAALAIQPSSTSASVAPRVFVASTLKPVSAIHSVTSTISALSQHANRGISHFIAAHSTNPTSPLVPPASADHHAATPLRTDGSVSPIYDAFHNAGSPPDPAHIQAALHNAHASHPPPPRVLWSRWDRLPLKSHPLKLAPLLLNYFDNGTLQALLLQDRTMSELLSLPNAADVLLDRSASTPLARPHLLTALVRPPSADATDPQLLLVVQEPDNATCLLAYSLTSHHVQASIQLQHHALPLPTTPHHHQLHRTHVHAQCNHTYLVLSFAAPASIHVLSTSTLEYMRSPILDVAAASPERPPPISLSHRLLAFACTPDKHISPIRSDSRKVSNSAYHDLAATPSDASARVGEMRDNLFDTSAHVGDAARRIRGGVMSGVRTLGEWRTSYWPQPGSPPAAGAAAFSPPQQPGLLSQSAPHTAWHPARPSSSASSSPMLLAADGGRAPTRAPAAPTAAAIADVAAGSSHGSHTVHAACVRVVDLASDARAICTFAPSSHAVALVSFSPCGRLILTADTLGHAFHIFEIPLSGSFGNVATASPSAPVLHRYKLMRGITTADAVHAHWTPDAQWVAVGTHSGTVHIYAVNPFGGNPSIANHVQAKITNPHVLQPFGLSLSSLARSVRPSPPQHQDALQKPPNPLGADTHVAATTDMQAKLAPPSFLLLVNHVSTASRSDNHVSSPFELVTNDPRSVAVTLHAVRCWSTQTRASSNSIGDQDAHATTADPKHQRFVAATSPRSSGLSQMMRKAGEGLLPTQQPPRLQAECVRVALWDQLSPDAGSVTKHSLAALGDSTSASYHSDRSHDSSAKPLASVAKAEIETYSQSPAMLPSSIFLSRQTFFHARTRSTKLASAAAAAAAAATGPNDSLRCIQRRGSRPIQVRRTARIVSREPSSEDASSFDDSLAGALDQMSFNPQNLPPRSASAHIPSFPQGQRGRSAGWTAGSSIPIRIVAGGLGGIYRAGKELGRGVEMARRRTSGASGTAAPEADAGSATRNKASISFDAVDDVDLLGEDEDVERSRRHRYRGAHHSAASHFERGSVRSDTSMLSALRNDEPCKGSQPSSAETPSTRFSEAEDADECDWDAIDECRSPAAAAAAAAAGKQASQGVSETHGSNSMDDDFTVGMLDEDSDQATMIHSQSQSQSQSQSALSPAQEVKAKASAPKELVYALPAGGSTRSSLLSQSSGKTQTTAENRLEAKPAAASPRDSSASNSDAGDSASQRSAGSGLLCDGSKETHTTDSALELDASANVDKVVAAAKPISTSGGGGKKKKKGGRGGDT</sequence>
<dbReference type="SUPFAM" id="SSF50998">
    <property type="entry name" value="Quinoprotein alcohol dehydrogenase-like"/>
    <property type="match status" value="1"/>
</dbReference>
<feature type="compositionally biased region" description="Basic residues" evidence="1">
    <location>
        <begin position="1297"/>
        <end position="1309"/>
    </location>
</feature>
<feature type="region of interest" description="Disordered" evidence="1">
    <location>
        <begin position="416"/>
        <end position="480"/>
    </location>
</feature>
<feature type="compositionally biased region" description="Low complexity" evidence="1">
    <location>
        <begin position="21"/>
        <end position="40"/>
    </location>
</feature>
<feature type="region of interest" description="Disordered" evidence="1">
    <location>
        <begin position="648"/>
        <end position="673"/>
    </location>
</feature>
<dbReference type="PANTHER" id="PTHR13268">
    <property type="entry name" value="BREAST CARCINOMA AMPLIFIED SEQUENCE 3"/>
    <property type="match status" value="1"/>
</dbReference>
<dbReference type="GO" id="GO:0042594">
    <property type="term" value="P:response to starvation"/>
    <property type="evidence" value="ECO:0007669"/>
    <property type="project" value="TreeGrafter"/>
</dbReference>
<dbReference type="InterPro" id="IPR011047">
    <property type="entry name" value="Quinoprotein_ADH-like_sf"/>
</dbReference>
<gene>
    <name evidence="3" type="ORF">SRS1_14183</name>
</gene>
<feature type="compositionally biased region" description="Low complexity" evidence="1">
    <location>
        <begin position="1167"/>
        <end position="1177"/>
    </location>
</feature>
<feature type="compositionally biased region" description="Low complexity" evidence="1">
    <location>
        <begin position="1229"/>
        <end position="1249"/>
    </location>
</feature>
<dbReference type="Proteomes" id="UP000239563">
    <property type="component" value="Chromosome VIII"/>
</dbReference>
<feature type="region of interest" description="Disordered" evidence="1">
    <location>
        <begin position="1"/>
        <end position="40"/>
    </location>
</feature>
<name>A0A2N8UEF5_9BASI</name>
<protein>
    <recommendedName>
        <fullName evidence="2">BCAS3 WD40 domain-containing protein</fullName>
    </recommendedName>
</protein>
<evidence type="ECO:0000256" key="1">
    <source>
        <dbReference type="SAM" id="MobiDB-lite"/>
    </source>
</evidence>
<dbReference type="EMBL" id="LT795061">
    <property type="protein sequence ID" value="SJX63365.1"/>
    <property type="molecule type" value="Genomic_DNA"/>
</dbReference>
<proteinExistence type="predicted"/>
<dbReference type="InterPro" id="IPR045142">
    <property type="entry name" value="BCAS3-like"/>
</dbReference>
<feature type="compositionally biased region" description="Polar residues" evidence="1">
    <location>
        <begin position="1"/>
        <end position="14"/>
    </location>
</feature>
<feature type="compositionally biased region" description="Polar residues" evidence="1">
    <location>
        <begin position="1132"/>
        <end position="1145"/>
    </location>
</feature>
<feature type="compositionally biased region" description="Low complexity" evidence="1">
    <location>
        <begin position="1202"/>
        <end position="1220"/>
    </location>
</feature>
<dbReference type="PANTHER" id="PTHR13268:SF0">
    <property type="entry name" value="BCAS3 MICROTUBULE ASSOCIATED CELL MIGRATION FACTOR"/>
    <property type="match status" value="1"/>
</dbReference>
<reference evidence="3 4" key="1">
    <citation type="submission" date="2017-02" db="EMBL/GenBank/DDBJ databases">
        <authorList>
            <person name="Peterson S.W."/>
        </authorList>
    </citation>
    <scope>NUCLEOTIDE SEQUENCE [LARGE SCALE GENOMIC DNA]</scope>
    <source>
        <strain evidence="3 4">SRS1_H2-8</strain>
    </source>
</reference>
<dbReference type="InterPro" id="IPR015943">
    <property type="entry name" value="WD40/YVTN_repeat-like_dom_sf"/>
</dbReference>
<feature type="region of interest" description="Disordered" evidence="1">
    <location>
        <begin position="1287"/>
        <end position="1309"/>
    </location>
</feature>
<feature type="compositionally biased region" description="Low complexity" evidence="1">
    <location>
        <begin position="453"/>
        <end position="480"/>
    </location>
</feature>
<dbReference type="InterPro" id="IPR048382">
    <property type="entry name" value="BCAS3_WD40"/>
</dbReference>